<dbReference type="Proteomes" id="UP001497512">
    <property type="component" value="Chromosome 3"/>
</dbReference>
<name>A0ABP0UGF2_9BRYO</name>
<evidence type="ECO:0008006" key="3">
    <source>
        <dbReference type="Google" id="ProtNLM"/>
    </source>
</evidence>
<keyword evidence="2" id="KW-1185">Reference proteome</keyword>
<accession>A0ABP0UGF2</accession>
<sequence length="78" mass="8865">MAPKQRNHKRQQQREQEFYRLIGRRTGLNSTLFLLPGVFCGVLPSKERKVVLESGDILVFGGLSRLGYHGTRTVQHGT</sequence>
<evidence type="ECO:0000313" key="1">
    <source>
        <dbReference type="EMBL" id="CAK9220651.1"/>
    </source>
</evidence>
<reference evidence="1" key="1">
    <citation type="submission" date="2024-02" db="EMBL/GenBank/DDBJ databases">
        <authorList>
            <consortium name="ELIXIR-Norway"/>
            <consortium name="Elixir Norway"/>
        </authorList>
    </citation>
    <scope>NUCLEOTIDE SEQUENCE</scope>
</reference>
<gene>
    <name evidence="1" type="ORF">CSSPTR1EN2_LOCUS15563</name>
</gene>
<dbReference type="EMBL" id="OZ019895">
    <property type="protein sequence ID" value="CAK9220651.1"/>
    <property type="molecule type" value="Genomic_DNA"/>
</dbReference>
<protein>
    <recommendedName>
        <fullName evidence="3">Alpha-ketoglutarate-dependent dioxygenase AlkB-like domain-containing protein</fullName>
    </recommendedName>
</protein>
<proteinExistence type="predicted"/>
<evidence type="ECO:0000313" key="2">
    <source>
        <dbReference type="Proteomes" id="UP001497512"/>
    </source>
</evidence>
<organism evidence="1 2">
    <name type="scientific">Sphagnum troendelagicum</name>
    <dbReference type="NCBI Taxonomy" id="128251"/>
    <lineage>
        <taxon>Eukaryota</taxon>
        <taxon>Viridiplantae</taxon>
        <taxon>Streptophyta</taxon>
        <taxon>Embryophyta</taxon>
        <taxon>Bryophyta</taxon>
        <taxon>Sphagnophytina</taxon>
        <taxon>Sphagnopsida</taxon>
        <taxon>Sphagnales</taxon>
        <taxon>Sphagnaceae</taxon>
        <taxon>Sphagnum</taxon>
    </lineage>
</organism>